<dbReference type="EMBL" id="JTDF01003880">
    <property type="protein sequence ID" value="KAF8567418.1"/>
    <property type="molecule type" value="Genomic_DNA"/>
</dbReference>
<dbReference type="CDD" id="cd00063">
    <property type="entry name" value="FN3"/>
    <property type="match status" value="4"/>
</dbReference>
<dbReference type="SUPFAM" id="SSF49265">
    <property type="entry name" value="Fibronectin type III"/>
    <property type="match status" value="3"/>
</dbReference>
<dbReference type="PROSITE" id="PS50853">
    <property type="entry name" value="FN3"/>
    <property type="match status" value="3"/>
</dbReference>
<feature type="domain" description="Fibronectin type-III" evidence="3">
    <location>
        <begin position="298"/>
        <end position="390"/>
    </location>
</feature>
<dbReference type="PANTHER" id="PTHR46708:SF2">
    <property type="entry name" value="FIBRONECTIN TYPE-III DOMAIN-CONTAINING PROTEIN"/>
    <property type="match status" value="1"/>
</dbReference>
<keyword evidence="1" id="KW-0677">Repeat</keyword>
<evidence type="ECO:0000313" key="4">
    <source>
        <dbReference type="EMBL" id="KAF8567418.1"/>
    </source>
</evidence>
<dbReference type="OrthoDB" id="6232067at2759"/>
<sequence>MTTPGSLVCILLVLSSRVQAKPPKPEILSTELLPTGVLVKWNSGSITSLTSHEVTYTGSDNSVTKFIVTGSELNAVLQFVRPCTNYSVVIQSFEGSTGSEFSEPAYFTGRVLPNPNRPIGLQVDQKNRILHWNHPDYTSSIRKYSIYGRDNLGDQHRMEAVYYENSAELSDLNLQKDYEVWMTAENLCGVSEATETVRVLTFEVPGVPQITSVQSFADSIVIHFRPNDIGGPVDSFRVRYTTKNSGIQTVELPADRKQVDLTAGIENCFGHEIEVIAINRAGESAPARTTAFTKSADAPEVPTIIRMEELSDGYLVSWTVNRTEGIVEYQVTYERLPGGSAEVLSVPSKTLETTLTKLEHCRNYTVRIRALGDCGISDFSEAKLLHAKPQRLPLKPANLSADGNSHQCTISWSKGAEMELRTRYELAYAKSEGYSRFYWLPPDSVQFTLKNLDVRSVYLVDLWSQNGCGWSEAANLKLFFYPNGTLIVE</sequence>
<name>A0A8T0DKB7_9TREM</name>
<dbReference type="InterPro" id="IPR013783">
    <property type="entry name" value="Ig-like_fold"/>
</dbReference>
<dbReference type="InterPro" id="IPR003961">
    <property type="entry name" value="FN3_dom"/>
</dbReference>
<dbReference type="Pfam" id="PF00041">
    <property type="entry name" value="fn3"/>
    <property type="match status" value="1"/>
</dbReference>
<dbReference type="Gene3D" id="2.60.40.10">
    <property type="entry name" value="Immunoglobulins"/>
    <property type="match status" value="5"/>
</dbReference>
<organism evidence="4 5">
    <name type="scientific">Paragonimus westermani</name>
    <dbReference type="NCBI Taxonomy" id="34504"/>
    <lineage>
        <taxon>Eukaryota</taxon>
        <taxon>Metazoa</taxon>
        <taxon>Spiralia</taxon>
        <taxon>Lophotrochozoa</taxon>
        <taxon>Platyhelminthes</taxon>
        <taxon>Trematoda</taxon>
        <taxon>Digenea</taxon>
        <taxon>Plagiorchiida</taxon>
        <taxon>Troglotremata</taxon>
        <taxon>Troglotrematidae</taxon>
        <taxon>Paragonimus</taxon>
    </lineage>
</organism>
<dbReference type="AlphaFoldDB" id="A0A8T0DKB7"/>
<keyword evidence="5" id="KW-1185">Reference proteome</keyword>
<dbReference type="PANTHER" id="PTHR46708">
    <property type="entry name" value="TENASCIN"/>
    <property type="match status" value="1"/>
</dbReference>
<keyword evidence="2" id="KW-0732">Signal</keyword>
<dbReference type="InterPro" id="IPR036116">
    <property type="entry name" value="FN3_sf"/>
</dbReference>
<evidence type="ECO:0000256" key="2">
    <source>
        <dbReference type="SAM" id="SignalP"/>
    </source>
</evidence>
<feature type="domain" description="Fibronectin type-III" evidence="3">
    <location>
        <begin position="204"/>
        <end position="297"/>
    </location>
</feature>
<evidence type="ECO:0000313" key="5">
    <source>
        <dbReference type="Proteomes" id="UP000699462"/>
    </source>
</evidence>
<feature type="signal peptide" evidence="2">
    <location>
        <begin position="1"/>
        <end position="20"/>
    </location>
</feature>
<dbReference type="Proteomes" id="UP000699462">
    <property type="component" value="Unassembled WGS sequence"/>
</dbReference>
<dbReference type="InterPro" id="IPR050991">
    <property type="entry name" value="ECM_Regulatory_Proteins"/>
</dbReference>
<proteinExistence type="predicted"/>
<evidence type="ECO:0000259" key="3">
    <source>
        <dbReference type="PROSITE" id="PS50853"/>
    </source>
</evidence>
<accession>A0A8T0DKB7</accession>
<reference evidence="4 5" key="1">
    <citation type="submission" date="2019-07" db="EMBL/GenBank/DDBJ databases">
        <title>Annotation for the trematode Paragonimus westermani.</title>
        <authorList>
            <person name="Choi Y.-J."/>
        </authorList>
    </citation>
    <scope>NUCLEOTIDE SEQUENCE [LARGE SCALE GENOMIC DNA]</scope>
    <source>
        <strain evidence="4">180907_Pwestermani</strain>
    </source>
</reference>
<feature type="chain" id="PRO_5035915950" description="Fibronectin type-III domain-containing protein" evidence="2">
    <location>
        <begin position="21"/>
        <end position="489"/>
    </location>
</feature>
<protein>
    <recommendedName>
        <fullName evidence="3">Fibronectin type-III domain-containing protein</fullName>
    </recommendedName>
</protein>
<feature type="domain" description="Fibronectin type-III" evidence="3">
    <location>
        <begin position="21"/>
        <end position="114"/>
    </location>
</feature>
<comment type="caution">
    <text evidence="4">The sequence shown here is derived from an EMBL/GenBank/DDBJ whole genome shotgun (WGS) entry which is preliminary data.</text>
</comment>
<gene>
    <name evidence="4" type="ORF">P879_07088</name>
</gene>
<evidence type="ECO:0000256" key="1">
    <source>
        <dbReference type="ARBA" id="ARBA00022737"/>
    </source>
</evidence>
<dbReference type="SMART" id="SM00060">
    <property type="entry name" value="FN3"/>
    <property type="match status" value="5"/>
</dbReference>